<dbReference type="InterPro" id="IPR005311">
    <property type="entry name" value="PBP_dimer"/>
</dbReference>
<evidence type="ECO:0000313" key="14">
    <source>
        <dbReference type="EMBL" id="PJJ26670.1"/>
    </source>
</evidence>
<evidence type="ECO:0000259" key="12">
    <source>
        <dbReference type="Pfam" id="PF00905"/>
    </source>
</evidence>
<dbReference type="Proteomes" id="UP000231092">
    <property type="component" value="Unassembled WGS sequence"/>
</dbReference>
<evidence type="ECO:0000256" key="7">
    <source>
        <dbReference type="ARBA" id="ARBA00022984"/>
    </source>
</evidence>
<dbReference type="SUPFAM" id="SSF56601">
    <property type="entry name" value="beta-lactamase/transpeptidase-like"/>
    <property type="match status" value="1"/>
</dbReference>
<evidence type="ECO:0000256" key="2">
    <source>
        <dbReference type="ARBA" id="ARBA00004236"/>
    </source>
</evidence>
<dbReference type="PANTHER" id="PTHR30627">
    <property type="entry name" value="PEPTIDOGLYCAN D,D-TRANSPEPTIDASE"/>
    <property type="match status" value="1"/>
</dbReference>
<dbReference type="GO" id="GO:0008658">
    <property type="term" value="F:penicillin binding"/>
    <property type="evidence" value="ECO:0007669"/>
    <property type="project" value="InterPro"/>
</dbReference>
<feature type="domain" description="Penicillin-binding protein transpeptidase" evidence="12">
    <location>
        <begin position="612"/>
        <end position="916"/>
    </location>
</feature>
<gene>
    <name evidence="14" type="ORF">H171_0108</name>
</gene>
<evidence type="ECO:0000256" key="4">
    <source>
        <dbReference type="ARBA" id="ARBA00022475"/>
    </source>
</evidence>
<dbReference type="OrthoDB" id="9757901at2"/>
<keyword evidence="9 11" id="KW-0472">Membrane</keyword>
<comment type="similarity">
    <text evidence="3">Belongs to the transpeptidase family.</text>
</comment>
<dbReference type="Gene3D" id="3.40.710.10">
    <property type="entry name" value="DD-peptidase/beta-lactamase superfamily"/>
    <property type="match status" value="1"/>
</dbReference>
<keyword evidence="4" id="KW-1003">Cell membrane</keyword>
<dbReference type="EMBL" id="PGET01000001">
    <property type="protein sequence ID" value="PJJ26670.1"/>
    <property type="molecule type" value="Genomic_DNA"/>
</dbReference>
<reference evidence="14 15" key="1">
    <citation type="submission" date="2017-11" db="EMBL/GenBank/DDBJ databases">
        <title>Understudied soil microbes with underappreciated capabilities: Untangling the Clostridium saccharolyticum group.</title>
        <authorList>
            <person name="Leschine S."/>
        </authorList>
    </citation>
    <scope>NUCLEOTIDE SEQUENCE [LARGE SCALE GENOMIC DNA]</scope>
    <source>
        <strain evidence="14 15">18A</strain>
    </source>
</reference>
<feature type="transmembrane region" description="Helical" evidence="11">
    <location>
        <begin position="21"/>
        <end position="43"/>
    </location>
</feature>
<evidence type="ECO:0000256" key="5">
    <source>
        <dbReference type="ARBA" id="ARBA00022692"/>
    </source>
</evidence>
<keyword evidence="8 11" id="KW-1133">Transmembrane helix</keyword>
<dbReference type="Pfam" id="PF00905">
    <property type="entry name" value="Transpeptidase"/>
    <property type="match status" value="1"/>
</dbReference>
<evidence type="ECO:0000256" key="6">
    <source>
        <dbReference type="ARBA" id="ARBA00022960"/>
    </source>
</evidence>
<evidence type="ECO:0000259" key="13">
    <source>
        <dbReference type="Pfam" id="PF03717"/>
    </source>
</evidence>
<dbReference type="GO" id="GO:0071555">
    <property type="term" value="P:cell wall organization"/>
    <property type="evidence" value="ECO:0007669"/>
    <property type="project" value="UniProtKB-KW"/>
</dbReference>
<dbReference type="InterPro" id="IPR012338">
    <property type="entry name" value="Beta-lactam/transpept-like"/>
</dbReference>
<dbReference type="PANTHER" id="PTHR30627:SF2">
    <property type="entry name" value="PEPTIDOGLYCAN D,D-TRANSPEPTIDASE MRDA"/>
    <property type="match status" value="1"/>
</dbReference>
<dbReference type="SUPFAM" id="SSF56519">
    <property type="entry name" value="Penicillin binding protein dimerisation domain"/>
    <property type="match status" value="1"/>
</dbReference>
<organism evidence="14 15">
    <name type="scientific">[Clostridium] celerecrescens 18A</name>
    <dbReference type="NCBI Taxonomy" id="1286362"/>
    <lineage>
        <taxon>Bacteria</taxon>
        <taxon>Bacillati</taxon>
        <taxon>Bacillota</taxon>
        <taxon>Clostridia</taxon>
        <taxon>Lachnospirales</taxon>
        <taxon>Lachnospiraceae</taxon>
        <taxon>Lacrimispora</taxon>
    </lineage>
</organism>
<dbReference type="RefSeq" id="WP_100303405.1">
    <property type="nucleotide sequence ID" value="NZ_PGET01000001.1"/>
</dbReference>
<sequence length="954" mass="106453">MRNHKLWKKENISGLPLLDRIPRLAILGVFFGFLFLALILRLYRLQILEGAANQEEFMSSIMKTQRLAGSRGNIYDRNGNLLASNRLSYDITLEDSQNYRSNKERQRSLNGTAYQLICLVQDENKLNTVLPISVDEQGNYGFTEEGWKLSRFKADFYGKSTVDELTEEQKSVTAEELMKKLCSKEKFLIEDTYTEEEQDQYDLPHTLTAKEILQIANIRYGLSLNSYRKYLPYLVASDVSEEAMVAVLEMKRSLPGADIQEGSIRVYEGGESLSSILGYTGPISADELEVGNGEGTIYTNQSTIGKGGIEKSMENRLRGQDGMEQFYTDVVGNRKSDPEITRVPQTGNDIYLTIDRDLQNAVYQMLEQQIAGILLANMSESKRADMPKAADASQIRISSDEVYFALIKNHVIDTGRLQEADATDLEKAVYERFTNKKEQVLREFSDSFDVSDTGYDSLSSEVKGYYDYLLDVVKKKKILSEKSGDWDRKEKSFRQYLSDCIANGWIDLGQVEASEKYMTLENSRRLTEEMILDILKKDSGFELLIFQTMLTEGTLTGEDVEKLLYEQGILSKEDPDYPLLINGQLNAWQFIRKKILNLEITPAQLALNPCSGSAVVVNPKDGQVLACVSYPGYDNNRLANQMDTDYYQKLAADLSLPLFNRATSQLTAPGSTFKPVTVIAGLNEGAISTDTSIVCTGVFDKIEPPLRCWKRSGHGPILSSADALKNSCNVYLSEITYRLGTVEEGVFSEEKGLSKLQEYAGLLDLDKKTGIEIGEAEPHVTDRFAIPSSIGQGTHNYTTTQIARYTSTLANHGNSFDLSLIYKVTDSDGNTIQSFKPLLQSNVSIPDYIWNDVAKGMNELVKTNATLKDLKVNAAGKTGTAEESKSRPNHGLFIGYAPFEDPQIAVTVRVANGYSSGNVVGVGKEIFNYYFHLEDPADILTGTASGVSNNLRTD</sequence>
<evidence type="ECO:0000256" key="9">
    <source>
        <dbReference type="ARBA" id="ARBA00023136"/>
    </source>
</evidence>
<dbReference type="AlphaFoldDB" id="A0A2M8YZQ4"/>
<dbReference type="GO" id="GO:0071972">
    <property type="term" value="F:peptidoglycan L,D-transpeptidase activity"/>
    <property type="evidence" value="ECO:0007669"/>
    <property type="project" value="TreeGrafter"/>
</dbReference>
<dbReference type="GO" id="GO:0008360">
    <property type="term" value="P:regulation of cell shape"/>
    <property type="evidence" value="ECO:0007669"/>
    <property type="project" value="UniProtKB-KW"/>
</dbReference>
<evidence type="ECO:0000256" key="11">
    <source>
        <dbReference type="SAM" id="Phobius"/>
    </source>
</evidence>
<comment type="subcellular location">
    <subcellularLocation>
        <location evidence="2">Cell membrane</location>
    </subcellularLocation>
    <subcellularLocation>
        <location evidence="1">Membrane</location>
        <topology evidence="1">Single-pass membrane protein</topology>
    </subcellularLocation>
</comment>
<accession>A0A2M8YZQ4</accession>
<dbReference type="InterPro" id="IPR050515">
    <property type="entry name" value="Beta-lactam/transpept"/>
</dbReference>
<evidence type="ECO:0000256" key="1">
    <source>
        <dbReference type="ARBA" id="ARBA00004167"/>
    </source>
</evidence>
<keyword evidence="6" id="KW-0133">Cell shape</keyword>
<evidence type="ECO:0000313" key="15">
    <source>
        <dbReference type="Proteomes" id="UP000231092"/>
    </source>
</evidence>
<feature type="domain" description="Penicillin-binding protein dimerisation" evidence="13">
    <location>
        <begin position="68"/>
        <end position="334"/>
    </location>
</feature>
<keyword evidence="7" id="KW-0573">Peptidoglycan synthesis</keyword>
<dbReference type="Gene3D" id="3.90.1310.10">
    <property type="entry name" value="Penicillin-binding protein 2a (Domain 2)"/>
    <property type="match status" value="1"/>
</dbReference>
<name>A0A2M8YZQ4_9FIRM</name>
<dbReference type="InterPro" id="IPR001460">
    <property type="entry name" value="PCN-bd_Tpept"/>
</dbReference>
<dbReference type="Pfam" id="PF03717">
    <property type="entry name" value="PBP_dimer"/>
    <property type="match status" value="1"/>
</dbReference>
<dbReference type="GO" id="GO:0009252">
    <property type="term" value="P:peptidoglycan biosynthetic process"/>
    <property type="evidence" value="ECO:0007669"/>
    <property type="project" value="UniProtKB-KW"/>
</dbReference>
<comment type="caution">
    <text evidence="14">The sequence shown here is derived from an EMBL/GenBank/DDBJ whole genome shotgun (WGS) entry which is preliminary data.</text>
</comment>
<dbReference type="Gene3D" id="1.10.10.1230">
    <property type="entry name" value="Penicillin-binding protein, N-terminal non-catalytic domain, head sub-domain"/>
    <property type="match status" value="1"/>
</dbReference>
<dbReference type="InterPro" id="IPR036138">
    <property type="entry name" value="PBP_dimer_sf"/>
</dbReference>
<protein>
    <submittedName>
        <fullName evidence="14">Penicillin-binding protein 2</fullName>
    </submittedName>
</protein>
<evidence type="ECO:0000256" key="8">
    <source>
        <dbReference type="ARBA" id="ARBA00022989"/>
    </source>
</evidence>
<proteinExistence type="inferred from homology"/>
<keyword evidence="5 11" id="KW-0812">Transmembrane</keyword>
<evidence type="ECO:0000256" key="10">
    <source>
        <dbReference type="ARBA" id="ARBA00023316"/>
    </source>
</evidence>
<evidence type="ECO:0000256" key="3">
    <source>
        <dbReference type="ARBA" id="ARBA00007171"/>
    </source>
</evidence>
<keyword evidence="10" id="KW-0961">Cell wall biogenesis/degradation</keyword>
<dbReference type="GO" id="GO:0005886">
    <property type="term" value="C:plasma membrane"/>
    <property type="evidence" value="ECO:0007669"/>
    <property type="project" value="UniProtKB-SubCell"/>
</dbReference>